<gene>
    <name evidence="2" type="ORF">NDES1114_LOCUS7726</name>
</gene>
<organism evidence="2">
    <name type="scientific">Neobodo designis</name>
    <name type="common">Flagellated protozoan</name>
    <name type="synonym">Bodo designis</name>
    <dbReference type="NCBI Taxonomy" id="312471"/>
    <lineage>
        <taxon>Eukaryota</taxon>
        <taxon>Discoba</taxon>
        <taxon>Euglenozoa</taxon>
        <taxon>Kinetoplastea</taxon>
        <taxon>Metakinetoplastina</taxon>
        <taxon>Neobodonida</taxon>
        <taxon>Neobodo</taxon>
    </lineage>
</organism>
<protein>
    <submittedName>
        <fullName evidence="2">Uncharacterized protein</fullName>
    </submittedName>
</protein>
<feature type="region of interest" description="Disordered" evidence="1">
    <location>
        <begin position="165"/>
        <end position="195"/>
    </location>
</feature>
<dbReference type="Gene3D" id="1.25.40.10">
    <property type="entry name" value="Tetratricopeptide repeat domain"/>
    <property type="match status" value="1"/>
</dbReference>
<name>A0A7S1LEW6_NEODS</name>
<dbReference type="AlphaFoldDB" id="A0A7S1LEW6"/>
<dbReference type="EMBL" id="HBGF01011583">
    <property type="protein sequence ID" value="CAD9101982.1"/>
    <property type="molecule type" value="Transcribed_RNA"/>
</dbReference>
<sequence>MLCRSAIARAGPPSLEQVLGRSMHIPASRQSRILKTLTALPPDQRAAVPSIFPAGAKSAEATAADGPARSRAADDLRREEAAQREAEFVKPMAAARNTSQDLSSLLEATRSVGDWEGAAAAFADAIARDPEFFPSATQVRTLVAVAADEGAPLAPLERLVDAIGSRRDDGPAASPADPATSPDSPAQSPQGAGAQQAAAELISAFADVDAWASALRVLQWARLHGPVPDEATRPVYVAALQACEAGQRWEEALAIHREMASSRAASPDGAAYAALMAALEASQRTRETEAVARLMPPREADEVVASYSALVNTWSARHSKRSMRRF</sequence>
<evidence type="ECO:0000256" key="1">
    <source>
        <dbReference type="SAM" id="MobiDB-lite"/>
    </source>
</evidence>
<feature type="compositionally biased region" description="Basic and acidic residues" evidence="1">
    <location>
        <begin position="71"/>
        <end position="80"/>
    </location>
</feature>
<feature type="compositionally biased region" description="Low complexity" evidence="1">
    <location>
        <begin position="171"/>
        <end position="195"/>
    </location>
</feature>
<accession>A0A7S1LEW6</accession>
<dbReference type="InterPro" id="IPR011990">
    <property type="entry name" value="TPR-like_helical_dom_sf"/>
</dbReference>
<feature type="region of interest" description="Disordered" evidence="1">
    <location>
        <begin position="57"/>
        <end position="80"/>
    </location>
</feature>
<evidence type="ECO:0000313" key="2">
    <source>
        <dbReference type="EMBL" id="CAD9101982.1"/>
    </source>
</evidence>
<reference evidence="2" key="1">
    <citation type="submission" date="2021-01" db="EMBL/GenBank/DDBJ databases">
        <authorList>
            <person name="Corre E."/>
            <person name="Pelletier E."/>
            <person name="Niang G."/>
            <person name="Scheremetjew M."/>
            <person name="Finn R."/>
            <person name="Kale V."/>
            <person name="Holt S."/>
            <person name="Cochrane G."/>
            <person name="Meng A."/>
            <person name="Brown T."/>
            <person name="Cohen L."/>
        </authorList>
    </citation>
    <scope>NUCLEOTIDE SEQUENCE</scope>
    <source>
        <strain evidence="2">CCAP 1951/1</strain>
    </source>
</reference>
<proteinExistence type="predicted"/>